<keyword evidence="2" id="KW-0732">Signal</keyword>
<feature type="compositionally biased region" description="Low complexity" evidence="1">
    <location>
        <begin position="43"/>
        <end position="56"/>
    </location>
</feature>
<name>A0A4P6UQ45_9BURK</name>
<organism evidence="3 4">
    <name type="scientific">Hylemonella gracilis</name>
    <dbReference type="NCBI Taxonomy" id="80880"/>
    <lineage>
        <taxon>Bacteria</taxon>
        <taxon>Pseudomonadati</taxon>
        <taxon>Pseudomonadota</taxon>
        <taxon>Betaproteobacteria</taxon>
        <taxon>Burkholderiales</taxon>
        <taxon>Comamonadaceae</taxon>
        <taxon>Hylemonella</taxon>
    </lineage>
</organism>
<evidence type="ECO:0008006" key="5">
    <source>
        <dbReference type="Google" id="ProtNLM"/>
    </source>
</evidence>
<reference evidence="3 4" key="1">
    <citation type="submission" date="2018-07" db="EMBL/GenBank/DDBJ databases">
        <title>Exploring interactions and the metabolic potential of the ultra-small soil bacteria Hylemonella gracilis.</title>
        <authorList>
            <person name="Tyc O."/>
            <person name="Kulkarni P."/>
            <person name="Gawehns F."/>
            <person name="Hundscheid M."/>
            <person name="Zweers H."/>
            <person name="Garbeva P."/>
        </authorList>
    </citation>
    <scope>NUCLEOTIDE SEQUENCE [LARGE SCALE GENOMIC DNA]</scope>
    <source>
        <strain evidence="3 4">NS1</strain>
    </source>
</reference>
<gene>
    <name evidence="3" type="ORF">DW355_14850</name>
</gene>
<proteinExistence type="predicted"/>
<evidence type="ECO:0000313" key="4">
    <source>
        <dbReference type="Proteomes" id="UP000292939"/>
    </source>
</evidence>
<dbReference type="KEGG" id="hgr:DW355_14850"/>
<feature type="signal peptide" evidence="2">
    <location>
        <begin position="1"/>
        <end position="43"/>
    </location>
</feature>
<dbReference type="AlphaFoldDB" id="A0A4P6UQ45"/>
<accession>A0A4P6UQ45</accession>
<sequence length="356" mass="40077">MVHTFSAWFPVHSSSASPRSSARFARLLLALLLPTLAGLHAGAQEPAEPRPAANPASIDSGTAAAPELPAPVQPPRVAFHYELDAYYSNVGADIALTDADEPNGGHLEETEVYRRLFNDAFQPRLFLLEASVNPMPVLGTWYKRKHPDGYDSYDVGSAGGNNFNLIDAVTAGFQEPWAISAFLGSSMKFRREGEDEKQSNRGYMGYLLSCGTQHIHNNVLIDDDWCELEWKLKGERTFREEELSWSFRVGLKEHGNPDIRDLFYIGLRRTNLSYTSKLLTFLNNANVEFLTEFARDDGQVMRQQIIFGRNFPLPRYRVALALDVGLIYENSRKYSGRLADSDADELTFVFRPNIKF</sequence>
<protein>
    <recommendedName>
        <fullName evidence="5">Porin</fullName>
    </recommendedName>
</protein>
<feature type="chain" id="PRO_5020904104" description="Porin" evidence="2">
    <location>
        <begin position="44"/>
        <end position="356"/>
    </location>
</feature>
<evidence type="ECO:0000256" key="2">
    <source>
        <dbReference type="SAM" id="SignalP"/>
    </source>
</evidence>
<dbReference type="Proteomes" id="UP000292939">
    <property type="component" value="Chromosome"/>
</dbReference>
<feature type="region of interest" description="Disordered" evidence="1">
    <location>
        <begin position="43"/>
        <end position="69"/>
    </location>
</feature>
<evidence type="ECO:0000313" key="3">
    <source>
        <dbReference type="EMBL" id="QBK05831.1"/>
    </source>
</evidence>
<dbReference type="EMBL" id="CP031395">
    <property type="protein sequence ID" value="QBK05831.1"/>
    <property type="molecule type" value="Genomic_DNA"/>
</dbReference>
<evidence type="ECO:0000256" key="1">
    <source>
        <dbReference type="SAM" id="MobiDB-lite"/>
    </source>
</evidence>